<dbReference type="GO" id="GO:0046872">
    <property type="term" value="F:metal ion binding"/>
    <property type="evidence" value="ECO:0007669"/>
    <property type="project" value="UniProtKB-UniRule"/>
</dbReference>
<evidence type="ECO:0000313" key="5">
    <source>
        <dbReference type="EMBL" id="MDQ0366273.1"/>
    </source>
</evidence>
<keyword evidence="3" id="KW-0004">4Fe-4S</keyword>
<dbReference type="InterPro" id="IPR006638">
    <property type="entry name" value="Elp3/MiaA/NifB-like_rSAM"/>
</dbReference>
<dbReference type="SFLD" id="SFLDF00288">
    <property type="entry name" value="HemN-like__clustered_with_nucl"/>
    <property type="match status" value="1"/>
</dbReference>
<keyword evidence="3" id="KW-0411">Iron-sulfur</keyword>
<dbReference type="GO" id="GO:0005737">
    <property type="term" value="C:cytoplasm"/>
    <property type="evidence" value="ECO:0007669"/>
    <property type="project" value="UniProtKB-SubCell"/>
</dbReference>
<dbReference type="GO" id="GO:0006779">
    <property type="term" value="P:porphyrin-containing compound biosynthetic process"/>
    <property type="evidence" value="ECO:0007669"/>
    <property type="project" value="InterPro"/>
</dbReference>
<dbReference type="PANTHER" id="PTHR13932">
    <property type="entry name" value="COPROPORPHYRINIGEN III OXIDASE"/>
    <property type="match status" value="1"/>
</dbReference>
<dbReference type="GO" id="GO:0051539">
    <property type="term" value="F:4 iron, 4 sulfur cluster binding"/>
    <property type="evidence" value="ECO:0007669"/>
    <property type="project" value="UniProtKB-UniRule"/>
</dbReference>
<dbReference type="PANTHER" id="PTHR13932:SF5">
    <property type="entry name" value="RADICAL S-ADENOSYL METHIONINE DOMAIN-CONTAINING PROTEIN 1, MITOCHONDRIAL"/>
    <property type="match status" value="1"/>
</dbReference>
<keyword evidence="6" id="KW-1185">Reference proteome</keyword>
<dbReference type="CDD" id="cd01335">
    <property type="entry name" value="Radical_SAM"/>
    <property type="match status" value="1"/>
</dbReference>
<dbReference type="EMBL" id="JAUSUZ010000001">
    <property type="protein sequence ID" value="MDQ0366273.1"/>
    <property type="molecule type" value="Genomic_DNA"/>
</dbReference>
<keyword evidence="3" id="KW-0143">Chaperone</keyword>
<dbReference type="InterPro" id="IPR004559">
    <property type="entry name" value="HemW-like"/>
</dbReference>
<comment type="caution">
    <text evidence="5">The sequence shown here is derived from an EMBL/GenBank/DDBJ whole genome shotgun (WGS) entry which is preliminary data.</text>
</comment>
<evidence type="ECO:0000259" key="4">
    <source>
        <dbReference type="PROSITE" id="PS51918"/>
    </source>
</evidence>
<dbReference type="InterPro" id="IPR058240">
    <property type="entry name" value="rSAM_sf"/>
</dbReference>
<organism evidence="5 6">
    <name type="scientific">Catenuloplanes indicus</name>
    <dbReference type="NCBI Taxonomy" id="137267"/>
    <lineage>
        <taxon>Bacteria</taxon>
        <taxon>Bacillati</taxon>
        <taxon>Actinomycetota</taxon>
        <taxon>Actinomycetes</taxon>
        <taxon>Micromonosporales</taxon>
        <taxon>Micromonosporaceae</taxon>
        <taxon>Catenuloplanes</taxon>
    </lineage>
</organism>
<proteinExistence type="inferred from homology"/>
<keyword evidence="3" id="KW-0408">Iron</keyword>
<name>A0AAE4AZU2_9ACTN</name>
<accession>A0AAE4AZU2</accession>
<dbReference type="GO" id="GO:0004109">
    <property type="term" value="F:coproporphyrinogen oxidase activity"/>
    <property type="evidence" value="ECO:0007669"/>
    <property type="project" value="InterPro"/>
</dbReference>
<evidence type="ECO:0000313" key="6">
    <source>
        <dbReference type="Proteomes" id="UP001240236"/>
    </source>
</evidence>
<feature type="domain" description="Radical SAM core" evidence="4">
    <location>
        <begin position="24"/>
        <end position="269"/>
    </location>
</feature>
<protein>
    <recommendedName>
        <fullName evidence="2 3">Heme chaperone HemW</fullName>
    </recommendedName>
</protein>
<dbReference type="Proteomes" id="UP001240236">
    <property type="component" value="Unassembled WGS sequence"/>
</dbReference>
<dbReference type="Gene3D" id="3.80.30.20">
    <property type="entry name" value="tm_1862 like domain"/>
    <property type="match status" value="1"/>
</dbReference>
<keyword evidence="5" id="KW-0560">Oxidoreductase</keyword>
<keyword evidence="3" id="KW-0349">Heme</keyword>
<dbReference type="Pfam" id="PF04055">
    <property type="entry name" value="Radical_SAM"/>
    <property type="match status" value="1"/>
</dbReference>
<sequence length="406" mass="43367">MPGELPDGEAVPIDGALPPAALEASGRRGFGVYVHVPFCASRCGYCDFNTYTATELGGGASRDEYAETVLAELRLASRVMTKKPEKVDTVFVGGGTPTLLPADDLVRILEAIDDTWGLAPDAEVTTEANPESVDLGYLRALRRGGFTRVSLGMQSTAPGVLRILERQHSAGRAPAAAIEAREAGFAHVNLDLIYGTPGETADDFARSLDAVIAAGVDHVSAYALIVEDGTRLAARMRRGELPYPDDDVAADRYLAADRALTAAGLHWYEVSNWAATPEARCRHNLLYWTGGDWWGLGPGAHSHVGGVRWWNVKHPAAYAKRLAAGETPALARELLTEADRHMEDVMLRVRLAEGLPLATLDEAGRAGAKGALARGLLEPGAYDAGRVVLTRDGRLLADGVVRDLLT</sequence>
<evidence type="ECO:0000256" key="1">
    <source>
        <dbReference type="ARBA" id="ARBA00006100"/>
    </source>
</evidence>
<dbReference type="PROSITE" id="PS51918">
    <property type="entry name" value="RADICAL_SAM"/>
    <property type="match status" value="1"/>
</dbReference>
<gene>
    <name evidence="5" type="ORF">J2S42_002942</name>
</gene>
<keyword evidence="3" id="KW-0949">S-adenosyl-L-methionine</keyword>
<dbReference type="SFLD" id="SFLDG01082">
    <property type="entry name" value="B12-binding_domain_containing"/>
    <property type="match status" value="1"/>
</dbReference>
<dbReference type="InterPro" id="IPR034505">
    <property type="entry name" value="Coproporphyrinogen-III_oxidase"/>
</dbReference>
<dbReference type="InterPro" id="IPR007197">
    <property type="entry name" value="rSAM"/>
</dbReference>
<dbReference type="SFLD" id="SFLDG01065">
    <property type="entry name" value="anaerobic_coproporphyrinogen-I"/>
    <property type="match status" value="1"/>
</dbReference>
<dbReference type="NCBIfam" id="TIGR00539">
    <property type="entry name" value="hemN_rel"/>
    <property type="match status" value="1"/>
</dbReference>
<dbReference type="SFLD" id="SFLDS00029">
    <property type="entry name" value="Radical_SAM"/>
    <property type="match status" value="1"/>
</dbReference>
<comment type="function">
    <text evidence="3">Probably acts as a heme chaperone, transferring heme to an unknown acceptor. Binds one molecule of heme per monomer, possibly covalently. Binds 1 [4Fe-4S] cluster. The cluster is coordinated with 3 cysteines and an exchangeable S-adenosyl-L-methionine.</text>
</comment>
<dbReference type="SUPFAM" id="SSF102114">
    <property type="entry name" value="Radical SAM enzymes"/>
    <property type="match status" value="1"/>
</dbReference>
<dbReference type="RefSeq" id="WP_307239492.1">
    <property type="nucleotide sequence ID" value="NZ_JAUSUZ010000001.1"/>
</dbReference>
<keyword evidence="3" id="KW-0963">Cytoplasm</keyword>
<comment type="subcellular location">
    <subcellularLocation>
        <location evidence="3">Cytoplasm</location>
    </subcellularLocation>
</comment>
<evidence type="ECO:0000256" key="3">
    <source>
        <dbReference type="RuleBase" id="RU364116"/>
    </source>
</evidence>
<dbReference type="SMART" id="SM00729">
    <property type="entry name" value="Elp3"/>
    <property type="match status" value="1"/>
</dbReference>
<reference evidence="5 6" key="1">
    <citation type="submission" date="2023-07" db="EMBL/GenBank/DDBJ databases">
        <title>Sequencing the genomes of 1000 actinobacteria strains.</title>
        <authorList>
            <person name="Klenk H.-P."/>
        </authorList>
    </citation>
    <scope>NUCLEOTIDE SEQUENCE [LARGE SCALE GENOMIC DNA]</scope>
    <source>
        <strain evidence="5 6">DSM 44709</strain>
    </source>
</reference>
<evidence type="ECO:0000256" key="2">
    <source>
        <dbReference type="ARBA" id="ARBA00017228"/>
    </source>
</evidence>
<comment type="similarity">
    <text evidence="1">Belongs to the anaerobic coproporphyrinogen-III oxidase family. HemW subfamily.</text>
</comment>
<dbReference type="SFLD" id="SFLDF00562">
    <property type="entry name" value="HemN-like__clustered_with_heat"/>
    <property type="match status" value="1"/>
</dbReference>
<dbReference type="AlphaFoldDB" id="A0AAE4AZU2"/>
<dbReference type="InterPro" id="IPR023404">
    <property type="entry name" value="rSAM_horseshoe"/>
</dbReference>
<keyword evidence="3" id="KW-0479">Metal-binding</keyword>